<evidence type="ECO:0000313" key="3">
    <source>
        <dbReference type="Proteomes" id="UP000012488"/>
    </source>
</evidence>
<reference evidence="2 3" key="1">
    <citation type="journal article" date="2012" name="Genet. Mol. Biol.">
        <title>Analysis of 16S rRNA and mxaF genes revealing insights into Methylobacterium niche-specific plant association.</title>
        <authorList>
            <person name="Dourado M.N."/>
            <person name="Andreote F.D."/>
            <person name="Dini-Andreote F."/>
            <person name="Conti R."/>
            <person name="Araujo J.M."/>
            <person name="Araujo W.L."/>
        </authorList>
    </citation>
    <scope>NUCLEOTIDE SEQUENCE [LARGE SCALE GENOMIC DNA]</scope>
    <source>
        <strain evidence="2 3">SR1.6/6</strain>
    </source>
</reference>
<dbReference type="InterPro" id="IPR011690">
    <property type="entry name" value="P_starv_induced_PsiF"/>
</dbReference>
<organism evidence="2 3">
    <name type="scientific">Methylobacterium mesophilicum SR1.6/6</name>
    <dbReference type="NCBI Taxonomy" id="908290"/>
    <lineage>
        <taxon>Bacteria</taxon>
        <taxon>Pseudomonadati</taxon>
        <taxon>Pseudomonadota</taxon>
        <taxon>Alphaproteobacteria</taxon>
        <taxon>Hyphomicrobiales</taxon>
        <taxon>Methylobacteriaceae</taxon>
        <taxon>Methylobacterium</taxon>
    </lineage>
</organism>
<evidence type="ECO:0000256" key="1">
    <source>
        <dbReference type="SAM" id="SignalP"/>
    </source>
</evidence>
<dbReference type="AlphaFoldDB" id="A0A6B9FTH5"/>
<accession>A0A6B9FTH5</accession>
<dbReference type="OrthoDB" id="8001925at2"/>
<gene>
    <name evidence="2" type="ORF">MMSR116_28175</name>
</gene>
<feature type="signal peptide" evidence="1">
    <location>
        <begin position="1"/>
        <end position="20"/>
    </location>
</feature>
<dbReference type="EMBL" id="CP043538">
    <property type="protein sequence ID" value="QGY05342.1"/>
    <property type="molecule type" value="Genomic_DNA"/>
</dbReference>
<dbReference type="RefSeq" id="WP_010684159.1">
    <property type="nucleotide sequence ID" value="NZ_CP043538.1"/>
</dbReference>
<keyword evidence="1" id="KW-0732">Signal</keyword>
<dbReference type="Proteomes" id="UP000012488">
    <property type="component" value="Chromosome"/>
</dbReference>
<feature type="chain" id="PRO_5025473528" evidence="1">
    <location>
        <begin position="21"/>
        <end position="106"/>
    </location>
</feature>
<name>A0A6B9FTH5_9HYPH</name>
<protein>
    <submittedName>
        <fullName evidence="2">Phosphate-starvation-inducible protein PsiF</fullName>
    </submittedName>
</protein>
<reference evidence="2 3" key="2">
    <citation type="journal article" date="2013" name="Genome Announc.">
        <title>Draft Genome Sequence of Methylobacterium mesophilicum Strain SR1.6/6, Isolated from Citrus sinensis.</title>
        <authorList>
            <person name="Marinho Almeida D."/>
            <person name="Dini-Andreote F."/>
            <person name="Camargo Neves A.A."/>
            <person name="Juca Ramos R.T."/>
            <person name="Andreote F.D."/>
            <person name="Carneiro A.R."/>
            <person name="Oliveira de Souza Lima A."/>
            <person name="Caracciolo Gomes de Sa P.H."/>
            <person name="Ribeiro Barbosa M.S."/>
            <person name="Araujo W.L."/>
            <person name="Silva A."/>
        </authorList>
    </citation>
    <scope>NUCLEOTIDE SEQUENCE [LARGE SCALE GENOMIC DNA]</scope>
    <source>
        <strain evidence="2 3">SR1.6/6</strain>
    </source>
</reference>
<evidence type="ECO:0000313" key="2">
    <source>
        <dbReference type="EMBL" id="QGY05342.1"/>
    </source>
</evidence>
<sequence>MRTLAFASALVLACTLPVAAQSPAPSAAQTAQRDRMKSCNVDAGTQKLTGAARKDFMADCLAGKTAAPAKDLTPQQAKMKSCNTDASAKSLKGAERKAFMSTCLKG</sequence>
<dbReference type="Pfam" id="PF07769">
    <property type="entry name" value="PsiF_repeat"/>
    <property type="match status" value="2"/>
</dbReference>
<proteinExistence type="predicted"/>
<dbReference type="KEGG" id="mmes:MMSR116_28175"/>